<dbReference type="GO" id="GO:0000978">
    <property type="term" value="F:RNA polymerase II cis-regulatory region sequence-specific DNA binding"/>
    <property type="evidence" value="ECO:0007669"/>
    <property type="project" value="InterPro"/>
</dbReference>
<feature type="compositionally biased region" description="Basic and acidic residues" evidence="13">
    <location>
        <begin position="128"/>
        <end position="138"/>
    </location>
</feature>
<accession>A0A2G5T133</accession>
<evidence type="ECO:0000256" key="9">
    <source>
        <dbReference type="ARBA" id="ARBA00023170"/>
    </source>
</evidence>
<evidence type="ECO:0000256" key="1">
    <source>
        <dbReference type="ARBA" id="ARBA00004123"/>
    </source>
</evidence>
<keyword evidence="8 12" id="KW-0804">Transcription</keyword>
<evidence type="ECO:0000256" key="10">
    <source>
        <dbReference type="ARBA" id="ARBA00023242"/>
    </source>
</evidence>
<dbReference type="PROSITE" id="PS00031">
    <property type="entry name" value="NUCLEAR_REC_DBD_1"/>
    <property type="match status" value="1"/>
</dbReference>
<dbReference type="GO" id="GO:0003700">
    <property type="term" value="F:DNA-binding transcription factor activity"/>
    <property type="evidence" value="ECO:0007669"/>
    <property type="project" value="InterPro"/>
</dbReference>
<keyword evidence="9 12" id="KW-0675">Receptor</keyword>
<dbReference type="Pfam" id="PF00105">
    <property type="entry name" value="zf-C4"/>
    <property type="match status" value="1"/>
</dbReference>
<dbReference type="CDD" id="cd06157">
    <property type="entry name" value="NR_LBD"/>
    <property type="match status" value="1"/>
</dbReference>
<evidence type="ECO:0000256" key="3">
    <source>
        <dbReference type="ARBA" id="ARBA00022723"/>
    </source>
</evidence>
<evidence type="ECO:0000256" key="11">
    <source>
        <dbReference type="ARBA" id="ARBA00037512"/>
    </source>
</evidence>
<dbReference type="OrthoDB" id="5799427at2759"/>
<evidence type="ECO:0000256" key="2">
    <source>
        <dbReference type="ARBA" id="ARBA00005993"/>
    </source>
</evidence>
<evidence type="ECO:0000313" key="16">
    <source>
        <dbReference type="EMBL" id="PIC20928.1"/>
    </source>
</evidence>
<dbReference type="FunFam" id="1.10.565.10:FF:000072">
    <property type="entry name" value="Nuclear hormone receptor family member nhr-3"/>
    <property type="match status" value="1"/>
</dbReference>
<dbReference type="InterPro" id="IPR001628">
    <property type="entry name" value="Znf_hrmn_rcpt"/>
</dbReference>
<name>A0A2G5T133_9PELO</name>
<evidence type="ECO:0000256" key="8">
    <source>
        <dbReference type="ARBA" id="ARBA00023163"/>
    </source>
</evidence>
<dbReference type="Pfam" id="PF00104">
    <property type="entry name" value="Hormone_recep"/>
    <property type="match status" value="1"/>
</dbReference>
<evidence type="ECO:0000259" key="15">
    <source>
        <dbReference type="PROSITE" id="PS51843"/>
    </source>
</evidence>
<dbReference type="CDD" id="cd06960">
    <property type="entry name" value="NR_DBD_HNF4A"/>
    <property type="match status" value="1"/>
</dbReference>
<keyword evidence="10 12" id="KW-0539">Nucleus</keyword>
<feature type="compositionally biased region" description="Low complexity" evidence="13">
    <location>
        <begin position="177"/>
        <end position="188"/>
    </location>
</feature>
<dbReference type="InterPro" id="IPR000536">
    <property type="entry name" value="Nucl_hrmn_rcpt_lig-bd"/>
</dbReference>
<evidence type="ECO:0000256" key="5">
    <source>
        <dbReference type="ARBA" id="ARBA00022833"/>
    </source>
</evidence>
<feature type="region of interest" description="Disordered" evidence="13">
    <location>
        <begin position="128"/>
        <end position="156"/>
    </location>
</feature>
<comment type="caution">
    <text evidence="16">The sequence shown here is derived from an EMBL/GenBank/DDBJ whole genome shotgun (WGS) entry which is preliminary data.</text>
</comment>
<dbReference type="EMBL" id="PDUG01000006">
    <property type="protein sequence ID" value="PIC20928.1"/>
    <property type="molecule type" value="Genomic_DNA"/>
</dbReference>
<dbReference type="GO" id="GO:0008270">
    <property type="term" value="F:zinc ion binding"/>
    <property type="evidence" value="ECO:0007669"/>
    <property type="project" value="UniProtKB-KW"/>
</dbReference>
<gene>
    <name evidence="16" type="primary">Cni-nhr-3</name>
    <name evidence="16" type="synonym">Cnig_chr_X.g25951</name>
    <name evidence="16" type="ORF">B9Z55_025951</name>
</gene>
<keyword evidence="4 12" id="KW-0863">Zinc-finger</keyword>
<dbReference type="STRING" id="1611254.A0A2G5T133"/>
<dbReference type="PANTHER" id="PTHR47519:SF5">
    <property type="entry name" value="NUCLEAR HORMONE RECEPTOR E75"/>
    <property type="match status" value="1"/>
</dbReference>
<dbReference type="Proteomes" id="UP000230233">
    <property type="component" value="Chromosome X"/>
</dbReference>
<keyword evidence="5 12" id="KW-0862">Zinc</keyword>
<dbReference type="SUPFAM" id="SSF57716">
    <property type="entry name" value="Glucocorticoid receptor-like (DNA-binding domain)"/>
    <property type="match status" value="1"/>
</dbReference>
<evidence type="ECO:0000256" key="12">
    <source>
        <dbReference type="RuleBase" id="RU004334"/>
    </source>
</evidence>
<dbReference type="PROSITE" id="PS51843">
    <property type="entry name" value="NR_LBD"/>
    <property type="match status" value="1"/>
</dbReference>
<dbReference type="InterPro" id="IPR049636">
    <property type="entry name" value="HNF4-like_DBD"/>
</dbReference>
<sequence length="472" mass="52203">MTETMMTETQTPFSLAAAFLQCGSPGQTFNMETLLKPEFGNYSPNSIGDHGSDGEESTICTVCCDEASGRHYGVVACFGCKGFFRRTVRAGKNYICRYNKKCRIDKAGRNVCRSCRFQKCLEVGMEPDAIRPDRDKTGRQKNPRRNADGSIKKNSNASILGDLPCLTKFSLKDDSDSSSNSPSSRSNSAPLEPRPTFLDESVLTTLSEIENIVIQLQDNVESDIQNLPHMGEAIVKPSIIATRALMNFNGAKGDADAECVSANLRRLIVFTFDYINTLRPVADLHPLEKLAIARSVVAPFCIMFCGHQSVAGGGPEVDSIYLPTGHKLPPSQLLFTKDSDQKKHILLENKADYVRRNMSETIISQFRRLQVTKTEMVALKAIMVLDPNVKGLSEASYDLLAVARESVQSALYSHLIANHGNAEATSRFAQLLLMIASATRVAYSLSSFFQLSRDVNFDIDYVLDELLFLDRM</sequence>
<protein>
    <submittedName>
        <fullName evidence="16">Uncharacterized protein</fullName>
    </submittedName>
</protein>
<dbReference type="FunFam" id="3.30.50.10:FF:000030">
    <property type="entry name" value="Nuclear Hormone Receptor family"/>
    <property type="match status" value="1"/>
</dbReference>
<comment type="function">
    <text evidence="11">Orphan nuclear receptor.</text>
</comment>
<dbReference type="InterPro" id="IPR052496">
    <property type="entry name" value="Orphan_Nuclear_Rcpt"/>
</dbReference>
<dbReference type="InterPro" id="IPR013088">
    <property type="entry name" value="Znf_NHR/GATA"/>
</dbReference>
<keyword evidence="6 12" id="KW-0805">Transcription regulation</keyword>
<dbReference type="PROSITE" id="PS51030">
    <property type="entry name" value="NUCLEAR_REC_DBD_2"/>
    <property type="match status" value="1"/>
</dbReference>
<evidence type="ECO:0000259" key="14">
    <source>
        <dbReference type="PROSITE" id="PS51030"/>
    </source>
</evidence>
<keyword evidence="3 12" id="KW-0479">Metal-binding</keyword>
<feature type="region of interest" description="Disordered" evidence="13">
    <location>
        <begin position="172"/>
        <end position="195"/>
    </location>
</feature>
<evidence type="ECO:0000256" key="13">
    <source>
        <dbReference type="SAM" id="MobiDB-lite"/>
    </source>
</evidence>
<evidence type="ECO:0000256" key="4">
    <source>
        <dbReference type="ARBA" id="ARBA00022771"/>
    </source>
</evidence>
<dbReference type="PRINTS" id="PR00047">
    <property type="entry name" value="STROIDFINGER"/>
</dbReference>
<dbReference type="SMART" id="SM00430">
    <property type="entry name" value="HOLI"/>
    <property type="match status" value="1"/>
</dbReference>
<evidence type="ECO:0000256" key="6">
    <source>
        <dbReference type="ARBA" id="ARBA00023015"/>
    </source>
</evidence>
<dbReference type="PANTHER" id="PTHR47519">
    <property type="entry name" value="NUCLEAR HORMONE RECEPTOR FAMILY MEMBER NHR-31-RELATED"/>
    <property type="match status" value="1"/>
</dbReference>
<dbReference type="Gene3D" id="3.30.50.10">
    <property type="entry name" value="Erythroid Transcription Factor GATA-1, subunit A"/>
    <property type="match status" value="1"/>
</dbReference>
<dbReference type="GO" id="GO:0005634">
    <property type="term" value="C:nucleus"/>
    <property type="evidence" value="ECO:0007669"/>
    <property type="project" value="UniProtKB-SubCell"/>
</dbReference>
<keyword evidence="7 12" id="KW-0238">DNA-binding</keyword>
<dbReference type="SUPFAM" id="SSF48508">
    <property type="entry name" value="Nuclear receptor ligand-binding domain"/>
    <property type="match status" value="1"/>
</dbReference>
<dbReference type="AlphaFoldDB" id="A0A2G5T133"/>
<dbReference type="InterPro" id="IPR035500">
    <property type="entry name" value="NHR-like_dom_sf"/>
</dbReference>
<organism evidence="16 17">
    <name type="scientific">Caenorhabditis nigoni</name>
    <dbReference type="NCBI Taxonomy" id="1611254"/>
    <lineage>
        <taxon>Eukaryota</taxon>
        <taxon>Metazoa</taxon>
        <taxon>Ecdysozoa</taxon>
        <taxon>Nematoda</taxon>
        <taxon>Chromadorea</taxon>
        <taxon>Rhabditida</taxon>
        <taxon>Rhabditina</taxon>
        <taxon>Rhabditomorpha</taxon>
        <taxon>Rhabditoidea</taxon>
        <taxon>Rhabditidae</taxon>
        <taxon>Peloderinae</taxon>
        <taxon>Caenorhabditis</taxon>
    </lineage>
</organism>
<dbReference type="Gene3D" id="1.10.565.10">
    <property type="entry name" value="Retinoid X Receptor"/>
    <property type="match status" value="1"/>
</dbReference>
<dbReference type="SMART" id="SM00399">
    <property type="entry name" value="ZnF_C4"/>
    <property type="match status" value="1"/>
</dbReference>
<comment type="subcellular location">
    <subcellularLocation>
        <location evidence="1 12">Nucleus</location>
    </subcellularLocation>
</comment>
<evidence type="ECO:0000313" key="17">
    <source>
        <dbReference type="Proteomes" id="UP000230233"/>
    </source>
</evidence>
<comment type="similarity">
    <text evidence="2 12">Belongs to the nuclear hormone receptor family.</text>
</comment>
<proteinExistence type="inferred from homology"/>
<reference evidence="17" key="1">
    <citation type="submission" date="2017-10" db="EMBL/GenBank/DDBJ databases">
        <title>Rapid genome shrinkage in a self-fertile nematode reveals novel sperm competition proteins.</title>
        <authorList>
            <person name="Yin D."/>
            <person name="Schwarz E.M."/>
            <person name="Thomas C.G."/>
            <person name="Felde R.L."/>
            <person name="Korf I.F."/>
            <person name="Cutter A.D."/>
            <person name="Schartner C.M."/>
            <person name="Ralston E.J."/>
            <person name="Meyer B.J."/>
            <person name="Haag E.S."/>
        </authorList>
    </citation>
    <scope>NUCLEOTIDE SEQUENCE [LARGE SCALE GENOMIC DNA]</scope>
    <source>
        <strain evidence="17">JU1422</strain>
    </source>
</reference>
<keyword evidence="17" id="KW-1185">Reference proteome</keyword>
<feature type="domain" description="Nuclear receptor" evidence="14">
    <location>
        <begin position="57"/>
        <end position="132"/>
    </location>
</feature>
<evidence type="ECO:0000256" key="7">
    <source>
        <dbReference type="ARBA" id="ARBA00023125"/>
    </source>
</evidence>
<feature type="domain" description="NR LBD" evidence="15">
    <location>
        <begin position="198"/>
        <end position="471"/>
    </location>
</feature>